<evidence type="ECO:0000256" key="5">
    <source>
        <dbReference type="ARBA" id="ARBA00022801"/>
    </source>
</evidence>
<evidence type="ECO:0000256" key="11">
    <source>
        <dbReference type="ARBA" id="ARBA00048336"/>
    </source>
</evidence>
<keyword evidence="4" id="KW-0479">Metal-binding</keyword>
<evidence type="ECO:0000259" key="14">
    <source>
        <dbReference type="PROSITE" id="PS00125"/>
    </source>
</evidence>
<keyword evidence="5 12" id="KW-0378">Hydrolase</keyword>
<evidence type="ECO:0000256" key="7">
    <source>
        <dbReference type="ARBA" id="ARBA00022860"/>
    </source>
</evidence>
<evidence type="ECO:0000313" key="16">
    <source>
        <dbReference type="Proteomes" id="UP000494206"/>
    </source>
</evidence>
<evidence type="ECO:0000313" key="15">
    <source>
        <dbReference type="EMBL" id="CAB3406642.1"/>
    </source>
</evidence>
<dbReference type="GO" id="GO:0097720">
    <property type="term" value="P:calcineurin-mediated signaling"/>
    <property type="evidence" value="ECO:0007669"/>
    <property type="project" value="InterPro"/>
</dbReference>
<reference evidence="15 16" key="1">
    <citation type="submission" date="2020-04" db="EMBL/GenBank/DDBJ databases">
        <authorList>
            <person name="Laetsch R D."/>
            <person name="Stevens L."/>
            <person name="Kumar S."/>
            <person name="Blaxter L. M."/>
        </authorList>
    </citation>
    <scope>NUCLEOTIDE SEQUENCE [LARGE SCALE GENOMIC DNA]</scope>
</reference>
<dbReference type="PROSITE" id="PS00125">
    <property type="entry name" value="SER_THR_PHOSPHATASE"/>
    <property type="match status" value="1"/>
</dbReference>
<evidence type="ECO:0000256" key="4">
    <source>
        <dbReference type="ARBA" id="ARBA00022723"/>
    </source>
</evidence>
<dbReference type="EMBL" id="CADEPM010000005">
    <property type="protein sequence ID" value="CAB3406642.1"/>
    <property type="molecule type" value="Genomic_DNA"/>
</dbReference>
<protein>
    <recommendedName>
        <fullName evidence="12">Serine/threonine-protein phosphatase</fullName>
        <ecNumber evidence="12">3.1.3.16</ecNumber>
    </recommendedName>
</protein>
<comment type="cofactor">
    <cofactor evidence="1">
        <name>Zn(2+)</name>
        <dbReference type="ChEBI" id="CHEBI:29105"/>
    </cofactor>
</comment>
<feature type="region of interest" description="Disordered" evidence="13">
    <location>
        <begin position="1"/>
        <end position="20"/>
    </location>
</feature>
<evidence type="ECO:0000256" key="12">
    <source>
        <dbReference type="RuleBase" id="RU004273"/>
    </source>
</evidence>
<dbReference type="Proteomes" id="UP000494206">
    <property type="component" value="Unassembled WGS sequence"/>
</dbReference>
<comment type="cofactor">
    <cofactor evidence="2">
        <name>Fe(3+)</name>
        <dbReference type="ChEBI" id="CHEBI:29034"/>
    </cofactor>
</comment>
<dbReference type="Pfam" id="PF00149">
    <property type="entry name" value="Metallophos"/>
    <property type="match status" value="1"/>
</dbReference>
<dbReference type="OrthoDB" id="5593063at2759"/>
<keyword evidence="16" id="KW-1185">Reference proteome</keyword>
<organism evidence="15 16">
    <name type="scientific">Caenorhabditis bovis</name>
    <dbReference type="NCBI Taxonomy" id="2654633"/>
    <lineage>
        <taxon>Eukaryota</taxon>
        <taxon>Metazoa</taxon>
        <taxon>Ecdysozoa</taxon>
        <taxon>Nematoda</taxon>
        <taxon>Chromadorea</taxon>
        <taxon>Rhabditida</taxon>
        <taxon>Rhabditina</taxon>
        <taxon>Rhabditomorpha</taxon>
        <taxon>Rhabditoidea</taxon>
        <taxon>Rhabditidae</taxon>
        <taxon>Peloderinae</taxon>
        <taxon>Caenorhabditis</taxon>
    </lineage>
</organism>
<gene>
    <name evidence="15" type="ORF">CBOVIS_LOCUS8690</name>
</gene>
<feature type="compositionally biased region" description="Polar residues" evidence="13">
    <location>
        <begin position="557"/>
        <end position="568"/>
    </location>
</feature>
<accession>A0A8S1F3Z1</accession>
<evidence type="ECO:0000256" key="6">
    <source>
        <dbReference type="ARBA" id="ARBA00022833"/>
    </source>
</evidence>
<feature type="domain" description="Serine/threonine specific protein phosphatases" evidence="14">
    <location>
        <begin position="161"/>
        <end position="166"/>
    </location>
</feature>
<proteinExistence type="inferred from homology"/>
<dbReference type="InterPro" id="IPR004843">
    <property type="entry name" value="Calcineurin-like_PHP"/>
</dbReference>
<dbReference type="InterPro" id="IPR041751">
    <property type="entry name" value="MPP_PP2B"/>
</dbReference>
<comment type="catalytic activity">
    <reaction evidence="11 12">
        <text>O-phospho-L-threonyl-[protein] + H2O = L-threonyl-[protein] + phosphate</text>
        <dbReference type="Rhea" id="RHEA:47004"/>
        <dbReference type="Rhea" id="RHEA-COMP:11060"/>
        <dbReference type="Rhea" id="RHEA-COMP:11605"/>
        <dbReference type="ChEBI" id="CHEBI:15377"/>
        <dbReference type="ChEBI" id="CHEBI:30013"/>
        <dbReference type="ChEBI" id="CHEBI:43474"/>
        <dbReference type="ChEBI" id="CHEBI:61977"/>
        <dbReference type="EC" id="3.1.3.16"/>
    </reaction>
</comment>
<dbReference type="EC" id="3.1.3.16" evidence="12"/>
<dbReference type="GO" id="GO:0046872">
    <property type="term" value="F:metal ion binding"/>
    <property type="evidence" value="ECO:0007669"/>
    <property type="project" value="UniProtKB-KW"/>
</dbReference>
<dbReference type="PRINTS" id="PR00114">
    <property type="entry name" value="STPHPHTASE"/>
</dbReference>
<comment type="catalytic activity">
    <reaction evidence="10">
        <text>O-phospho-L-seryl-[protein] + H2O = L-seryl-[protein] + phosphate</text>
        <dbReference type="Rhea" id="RHEA:20629"/>
        <dbReference type="Rhea" id="RHEA-COMP:9863"/>
        <dbReference type="Rhea" id="RHEA-COMP:11604"/>
        <dbReference type="ChEBI" id="CHEBI:15377"/>
        <dbReference type="ChEBI" id="CHEBI:29999"/>
        <dbReference type="ChEBI" id="CHEBI:43474"/>
        <dbReference type="ChEBI" id="CHEBI:83421"/>
        <dbReference type="EC" id="3.1.3.16"/>
    </reaction>
</comment>
<sequence>MASTSAGNSKDAAANNRERERDLKQFTERFVKSVQFPIAERLSVDQVYDRRTGKPRHDVLRDHFVKEGRIEEEAAIRVIQECTALFRQEKTMLDIEAPVTVCGDIHGQFYDLMKLFEVGGSPASTKYLFLGDYVDRGYFSIECVLYLWSLKICYPNTLFLLRGNHECRHLTEYFTFKQECKIKYSERVYDVCMESFDALPLAALMNQQFLCVHGGLSPEIHTLDDIKKLDRFKEPPAFGPMCDLLWSDPLEDFGNERNSEQFSHNSVRGCSYFYSYAACCDFLQHNNLLSIIRAHEAQDAGYRMYRKSQATGFPSLITIFSAPNYLDVYNNKAAILKYENNVMNIRQFNCSPHPYWLPNFMDVFTWSLPFVGEKVTEMLVHILNICSDEELMSESDDTFEGGVPSARKEVIRHKIRAIGKMARAFSVLRQESESVLALKGLTPTGALPMGVLQEGVRGVREGFSESRRRPTKTDVLVGPKPTFCFGRHESETVVQLKGLNPGGKLPKGALSSGRTGLVATLSGVQPGHQIQSFEEARRLDMMNERMPPTMATPPGQSPSQSPIASRQPTPQPPKNGPTNSSSSSS</sequence>
<evidence type="ECO:0000256" key="2">
    <source>
        <dbReference type="ARBA" id="ARBA00001965"/>
    </source>
</evidence>
<dbReference type="PANTHER" id="PTHR45673">
    <property type="entry name" value="SERINE/THREONINE-PROTEIN PHOSPHATASE 2B CATALYTIC SUBUNIT 1-RELATED"/>
    <property type="match status" value="1"/>
</dbReference>
<evidence type="ECO:0000256" key="13">
    <source>
        <dbReference type="SAM" id="MobiDB-lite"/>
    </source>
</evidence>
<name>A0A8S1F3Z1_9PELO</name>
<keyword evidence="8" id="KW-0904">Protein phosphatase</keyword>
<dbReference type="GO" id="GO:0033192">
    <property type="term" value="F:calmodulin-dependent protein phosphatase activity"/>
    <property type="evidence" value="ECO:0007669"/>
    <property type="project" value="InterPro"/>
</dbReference>
<dbReference type="SMART" id="SM00156">
    <property type="entry name" value="PP2Ac"/>
    <property type="match status" value="1"/>
</dbReference>
<comment type="caution">
    <text evidence="15">The sequence shown here is derived from an EMBL/GenBank/DDBJ whole genome shotgun (WGS) entry which is preliminary data.</text>
</comment>
<keyword evidence="7" id="KW-0112">Calmodulin-binding</keyword>
<dbReference type="InterPro" id="IPR029052">
    <property type="entry name" value="Metallo-depent_PP-like"/>
</dbReference>
<dbReference type="InterPro" id="IPR043360">
    <property type="entry name" value="PP2B"/>
</dbReference>
<dbReference type="GO" id="GO:0005516">
    <property type="term" value="F:calmodulin binding"/>
    <property type="evidence" value="ECO:0007669"/>
    <property type="project" value="UniProtKB-KW"/>
</dbReference>
<evidence type="ECO:0000256" key="3">
    <source>
        <dbReference type="ARBA" id="ARBA00009905"/>
    </source>
</evidence>
<comment type="similarity">
    <text evidence="3">Belongs to the PPP phosphatase family. PP-2B subfamily.</text>
</comment>
<evidence type="ECO:0000256" key="10">
    <source>
        <dbReference type="ARBA" id="ARBA00047761"/>
    </source>
</evidence>
<dbReference type="InterPro" id="IPR006186">
    <property type="entry name" value="Ser/Thr-sp_prot-phosphatase"/>
</dbReference>
<feature type="region of interest" description="Disordered" evidence="13">
    <location>
        <begin position="545"/>
        <end position="585"/>
    </location>
</feature>
<dbReference type="AlphaFoldDB" id="A0A8S1F3Z1"/>
<keyword evidence="6" id="KW-0862">Zinc</keyword>
<dbReference type="FunFam" id="3.60.21.10:FF:000002">
    <property type="entry name" value="Serine/threonine-protein phosphatase"/>
    <property type="match status" value="1"/>
</dbReference>
<keyword evidence="9" id="KW-0408">Iron</keyword>
<dbReference type="Gene3D" id="3.60.21.10">
    <property type="match status" value="1"/>
</dbReference>
<evidence type="ECO:0000256" key="8">
    <source>
        <dbReference type="ARBA" id="ARBA00022912"/>
    </source>
</evidence>
<dbReference type="CDD" id="cd07416">
    <property type="entry name" value="MPP_PP2B"/>
    <property type="match status" value="1"/>
</dbReference>
<dbReference type="SUPFAM" id="SSF56300">
    <property type="entry name" value="Metallo-dependent phosphatases"/>
    <property type="match status" value="1"/>
</dbReference>
<evidence type="ECO:0000256" key="9">
    <source>
        <dbReference type="ARBA" id="ARBA00023004"/>
    </source>
</evidence>
<evidence type="ECO:0000256" key="1">
    <source>
        <dbReference type="ARBA" id="ARBA00001947"/>
    </source>
</evidence>